<dbReference type="CDD" id="cd19096">
    <property type="entry name" value="AKR_Fe-S_oxidoreductase"/>
    <property type="match status" value="1"/>
</dbReference>
<dbReference type="OrthoDB" id="9773828at2"/>
<dbReference type="PROSITE" id="PS00198">
    <property type="entry name" value="4FE4S_FER_1"/>
    <property type="match status" value="1"/>
</dbReference>
<dbReference type="Gene3D" id="3.30.70.20">
    <property type="match status" value="1"/>
</dbReference>
<evidence type="ECO:0000259" key="4">
    <source>
        <dbReference type="PROSITE" id="PS51379"/>
    </source>
</evidence>
<dbReference type="SUPFAM" id="SSF51430">
    <property type="entry name" value="NAD(P)-linked oxidoreductase"/>
    <property type="match status" value="1"/>
</dbReference>
<dbReference type="InterPro" id="IPR036812">
    <property type="entry name" value="NAD(P)_OxRdtase_dom_sf"/>
</dbReference>
<accession>A0A1T4VNF8</accession>
<gene>
    <name evidence="5" type="ORF">SAMN02745111_01332</name>
</gene>
<keyword evidence="1" id="KW-0479">Metal-binding</keyword>
<dbReference type="PROSITE" id="PS51379">
    <property type="entry name" value="4FE4S_FER_2"/>
    <property type="match status" value="2"/>
</dbReference>
<protein>
    <recommendedName>
        <fullName evidence="4">4Fe-4S ferredoxin-type domain-containing protein</fullName>
    </recommendedName>
</protein>
<organism evidence="5 6">
    <name type="scientific">Eubacterium uniforme</name>
    <dbReference type="NCBI Taxonomy" id="39495"/>
    <lineage>
        <taxon>Bacteria</taxon>
        <taxon>Bacillati</taxon>
        <taxon>Bacillota</taxon>
        <taxon>Clostridia</taxon>
        <taxon>Eubacteriales</taxon>
        <taxon>Eubacteriaceae</taxon>
        <taxon>Eubacterium</taxon>
    </lineage>
</organism>
<keyword evidence="6" id="KW-1185">Reference proteome</keyword>
<dbReference type="InterPro" id="IPR017900">
    <property type="entry name" value="4Fe4S_Fe_S_CS"/>
</dbReference>
<dbReference type="Pfam" id="PF13187">
    <property type="entry name" value="Fer4_9"/>
    <property type="match status" value="1"/>
</dbReference>
<keyword evidence="3" id="KW-0411">Iron-sulfur</keyword>
<dbReference type="GO" id="GO:0046872">
    <property type="term" value="F:metal ion binding"/>
    <property type="evidence" value="ECO:0007669"/>
    <property type="project" value="UniProtKB-KW"/>
</dbReference>
<reference evidence="5 6" key="1">
    <citation type="submission" date="2017-02" db="EMBL/GenBank/DDBJ databases">
        <authorList>
            <person name="Peterson S.W."/>
        </authorList>
    </citation>
    <scope>NUCLEOTIDE SEQUENCE [LARGE SCALE GENOMIC DNA]</scope>
    <source>
        <strain evidence="5 6">ATCC 35992</strain>
    </source>
</reference>
<keyword evidence="2" id="KW-0408">Iron</keyword>
<dbReference type="AlphaFoldDB" id="A0A1T4VNF8"/>
<dbReference type="SUPFAM" id="SSF46548">
    <property type="entry name" value="alpha-helical ferredoxin"/>
    <property type="match status" value="1"/>
</dbReference>
<dbReference type="PANTHER" id="PTHR43312">
    <property type="entry name" value="D-THREO-ALDOSE 1-DEHYDROGENASE"/>
    <property type="match status" value="1"/>
</dbReference>
<dbReference type="Proteomes" id="UP000190814">
    <property type="component" value="Unassembled WGS sequence"/>
</dbReference>
<feature type="domain" description="4Fe-4S ferredoxin-type" evidence="4">
    <location>
        <begin position="337"/>
        <end position="368"/>
    </location>
</feature>
<feature type="domain" description="4Fe-4S ferredoxin-type" evidence="4">
    <location>
        <begin position="285"/>
        <end position="314"/>
    </location>
</feature>
<proteinExistence type="predicted"/>
<dbReference type="InterPro" id="IPR023210">
    <property type="entry name" value="NADP_OxRdtase_dom"/>
</dbReference>
<dbReference type="InterPro" id="IPR017896">
    <property type="entry name" value="4Fe4S_Fe-S-bd"/>
</dbReference>
<dbReference type="STRING" id="39495.SAMN02745111_01332"/>
<evidence type="ECO:0000256" key="2">
    <source>
        <dbReference type="ARBA" id="ARBA00023004"/>
    </source>
</evidence>
<evidence type="ECO:0000256" key="1">
    <source>
        <dbReference type="ARBA" id="ARBA00022723"/>
    </source>
</evidence>
<dbReference type="InterPro" id="IPR053135">
    <property type="entry name" value="AKR2_Oxidoreductase"/>
</dbReference>
<dbReference type="Gene3D" id="3.20.20.100">
    <property type="entry name" value="NADP-dependent oxidoreductase domain"/>
    <property type="match status" value="1"/>
</dbReference>
<evidence type="ECO:0000256" key="3">
    <source>
        <dbReference type="ARBA" id="ARBA00023014"/>
    </source>
</evidence>
<sequence length="374" mass="42932">MQKNKFFPEVNGNFAFGCMRLPMKGSEVDYDEFIKMIDKFIETGFNYFDTAHGYIEGKSETAIRDCLSKRYDRDKFLLTNKLTSPYFDKEEDIRPFFDKQLELCGVDYFDFYLMHAQDHNNYPKFKACNAYETAFELKKEGKIKHVGISFHDNASMLEQILTDYPEIEVVQIQFNYVDYLDSAVDSKNIYEVCEKYNKPVLIMEPVKGGTLVNLPDDADKIFRDLGDGYSNASYAIRYTASFPKVSVVLSGMSNMEQMNDNMSFMADFKPLDEREMLAVAKVCAIFKNLDLIPCTGCRYCTEGCPMNIPIPDYFSLLNAKNNFSSWNQNMYYNNILHDGVGKASECIGCGQCEGVCPQHLEIIELLKKVAQAFE</sequence>
<dbReference type="Pfam" id="PF00248">
    <property type="entry name" value="Aldo_ket_red"/>
    <property type="match status" value="1"/>
</dbReference>
<dbReference type="EMBL" id="FUXZ01000007">
    <property type="protein sequence ID" value="SKA66522.1"/>
    <property type="molecule type" value="Genomic_DNA"/>
</dbReference>
<evidence type="ECO:0000313" key="5">
    <source>
        <dbReference type="EMBL" id="SKA66522.1"/>
    </source>
</evidence>
<name>A0A1T4VNF8_9FIRM</name>
<dbReference type="GO" id="GO:0051536">
    <property type="term" value="F:iron-sulfur cluster binding"/>
    <property type="evidence" value="ECO:0007669"/>
    <property type="project" value="UniProtKB-KW"/>
</dbReference>
<evidence type="ECO:0000313" key="6">
    <source>
        <dbReference type="Proteomes" id="UP000190814"/>
    </source>
</evidence>
<dbReference type="PANTHER" id="PTHR43312:SF2">
    <property type="entry name" value="OXIDOREDUCTASE"/>
    <property type="match status" value="1"/>
</dbReference>